<evidence type="ECO:0000313" key="12">
    <source>
        <dbReference type="Proteomes" id="UP000294558"/>
    </source>
</evidence>
<evidence type="ECO:0000313" key="11">
    <source>
        <dbReference type="EMBL" id="TDT15154.1"/>
    </source>
</evidence>
<protein>
    <recommendedName>
        <fullName evidence="7 9">Uroporphyrinogen-III synthase</fullName>
        <ecNumber evidence="3 9">4.2.1.75</ecNumber>
    </recommendedName>
</protein>
<evidence type="ECO:0000256" key="5">
    <source>
        <dbReference type="ARBA" id="ARBA00023244"/>
    </source>
</evidence>
<dbReference type="Pfam" id="PF02602">
    <property type="entry name" value="HEM4"/>
    <property type="match status" value="1"/>
</dbReference>
<sequence>MRTDARRPLAGRSVVTTRERPGVLDSELARAGADVVHVPLIETTDPDDGGETLRTELGRLESYDWVVVTSPVGAERVMPAARGHDLRVATVGTKTAQVAERLGGRPVDVVPDRQLAVELVAAMPAVDAAGPSPRLLLAVADRADPVTADALRARGYDVTLITAYRTMLRVPTWRERRAALAADAAVFASGSAAISWSEAIGAEAPTAVISIGPSTTKAATEHGLQVTATATDHSIDGLVETVIRTLGGGP</sequence>
<evidence type="ECO:0000256" key="1">
    <source>
        <dbReference type="ARBA" id="ARBA00004772"/>
    </source>
</evidence>
<feature type="domain" description="Tetrapyrrole biosynthesis uroporphyrinogen III synthase" evidence="10">
    <location>
        <begin position="25"/>
        <end position="240"/>
    </location>
</feature>
<dbReference type="RefSeq" id="WP_243839238.1">
    <property type="nucleotide sequence ID" value="NZ_SOAU01000001.1"/>
</dbReference>
<gene>
    <name evidence="11" type="ORF">BDK89_0716</name>
</gene>
<dbReference type="EMBL" id="SOAU01000001">
    <property type="protein sequence ID" value="TDT15154.1"/>
    <property type="molecule type" value="Genomic_DNA"/>
</dbReference>
<comment type="caution">
    <text evidence="11">The sequence shown here is derived from an EMBL/GenBank/DDBJ whole genome shotgun (WGS) entry which is preliminary data.</text>
</comment>
<reference evidence="11 12" key="1">
    <citation type="submission" date="2019-03" db="EMBL/GenBank/DDBJ databases">
        <title>Sequencing the genomes of 1000 actinobacteria strains.</title>
        <authorList>
            <person name="Klenk H.-P."/>
        </authorList>
    </citation>
    <scope>NUCLEOTIDE SEQUENCE [LARGE SCALE GENOMIC DNA]</scope>
    <source>
        <strain evidence="11 12">DSM 18936</strain>
    </source>
</reference>
<dbReference type="InterPro" id="IPR039793">
    <property type="entry name" value="UROS/Hem4"/>
</dbReference>
<evidence type="ECO:0000259" key="10">
    <source>
        <dbReference type="Pfam" id="PF02602"/>
    </source>
</evidence>
<proteinExistence type="inferred from homology"/>
<dbReference type="Gene3D" id="3.40.50.10090">
    <property type="match status" value="2"/>
</dbReference>
<comment type="pathway">
    <text evidence="1 9">Porphyrin-containing compound metabolism; protoporphyrin-IX biosynthesis; coproporphyrinogen-III from 5-aminolevulinate: step 3/4.</text>
</comment>
<organism evidence="11 12">
    <name type="scientific">Ilumatobacter fluminis</name>
    <dbReference type="NCBI Taxonomy" id="467091"/>
    <lineage>
        <taxon>Bacteria</taxon>
        <taxon>Bacillati</taxon>
        <taxon>Actinomycetota</taxon>
        <taxon>Acidimicrobiia</taxon>
        <taxon>Acidimicrobiales</taxon>
        <taxon>Ilumatobacteraceae</taxon>
        <taxon>Ilumatobacter</taxon>
    </lineage>
</organism>
<dbReference type="AlphaFoldDB" id="A0A4R7HX56"/>
<dbReference type="SUPFAM" id="SSF69618">
    <property type="entry name" value="HemD-like"/>
    <property type="match status" value="1"/>
</dbReference>
<dbReference type="CDD" id="cd06578">
    <property type="entry name" value="HemD"/>
    <property type="match status" value="1"/>
</dbReference>
<keyword evidence="12" id="KW-1185">Reference proteome</keyword>
<dbReference type="Proteomes" id="UP000294558">
    <property type="component" value="Unassembled WGS sequence"/>
</dbReference>
<keyword evidence="4 9" id="KW-0456">Lyase</keyword>
<accession>A0A4R7HX56</accession>
<dbReference type="GO" id="GO:0004852">
    <property type="term" value="F:uroporphyrinogen-III synthase activity"/>
    <property type="evidence" value="ECO:0007669"/>
    <property type="project" value="UniProtKB-UniRule"/>
</dbReference>
<evidence type="ECO:0000256" key="6">
    <source>
        <dbReference type="ARBA" id="ARBA00037589"/>
    </source>
</evidence>
<dbReference type="GO" id="GO:0006780">
    <property type="term" value="P:uroporphyrinogen III biosynthetic process"/>
    <property type="evidence" value="ECO:0007669"/>
    <property type="project" value="UniProtKB-UniRule"/>
</dbReference>
<dbReference type="PANTHER" id="PTHR38042:SF1">
    <property type="entry name" value="UROPORPHYRINOGEN-III SYNTHASE, CHLOROPLASTIC"/>
    <property type="match status" value="1"/>
</dbReference>
<dbReference type="InterPro" id="IPR036108">
    <property type="entry name" value="4pyrrol_syn_uPrphyn_synt_sf"/>
</dbReference>
<dbReference type="EC" id="4.2.1.75" evidence="3 9"/>
<evidence type="ECO:0000256" key="7">
    <source>
        <dbReference type="ARBA" id="ARBA00040167"/>
    </source>
</evidence>
<evidence type="ECO:0000256" key="2">
    <source>
        <dbReference type="ARBA" id="ARBA00008133"/>
    </source>
</evidence>
<comment type="function">
    <text evidence="6 9">Catalyzes cyclization of the linear tetrapyrrole, hydroxymethylbilane, to the macrocyclic uroporphyrinogen III.</text>
</comment>
<dbReference type="UniPathway" id="UPA00251">
    <property type="reaction ID" value="UER00320"/>
</dbReference>
<evidence type="ECO:0000256" key="9">
    <source>
        <dbReference type="RuleBase" id="RU366031"/>
    </source>
</evidence>
<evidence type="ECO:0000256" key="4">
    <source>
        <dbReference type="ARBA" id="ARBA00023239"/>
    </source>
</evidence>
<name>A0A4R7HX56_9ACTN</name>
<evidence type="ECO:0000256" key="8">
    <source>
        <dbReference type="ARBA" id="ARBA00048617"/>
    </source>
</evidence>
<dbReference type="GO" id="GO:0006782">
    <property type="term" value="P:protoporphyrinogen IX biosynthetic process"/>
    <property type="evidence" value="ECO:0007669"/>
    <property type="project" value="UniProtKB-UniRule"/>
</dbReference>
<dbReference type="PANTHER" id="PTHR38042">
    <property type="entry name" value="UROPORPHYRINOGEN-III SYNTHASE, CHLOROPLASTIC"/>
    <property type="match status" value="1"/>
</dbReference>
<comment type="catalytic activity">
    <reaction evidence="8 9">
        <text>hydroxymethylbilane = uroporphyrinogen III + H2O</text>
        <dbReference type="Rhea" id="RHEA:18965"/>
        <dbReference type="ChEBI" id="CHEBI:15377"/>
        <dbReference type="ChEBI" id="CHEBI:57308"/>
        <dbReference type="ChEBI" id="CHEBI:57845"/>
        <dbReference type="EC" id="4.2.1.75"/>
    </reaction>
</comment>
<evidence type="ECO:0000256" key="3">
    <source>
        <dbReference type="ARBA" id="ARBA00013109"/>
    </source>
</evidence>
<comment type="similarity">
    <text evidence="2 9">Belongs to the uroporphyrinogen-III synthase family.</text>
</comment>
<keyword evidence="5 9" id="KW-0627">Porphyrin biosynthesis</keyword>
<dbReference type="InterPro" id="IPR003754">
    <property type="entry name" value="4pyrrol_synth_uPrphyn_synth"/>
</dbReference>